<gene>
    <name evidence="1" type="ORF">PHPALM_1597</name>
</gene>
<dbReference type="EMBL" id="NCKW01000396">
    <property type="protein sequence ID" value="POM80552.1"/>
    <property type="molecule type" value="Genomic_DNA"/>
</dbReference>
<dbReference type="Proteomes" id="UP000237271">
    <property type="component" value="Unassembled WGS sequence"/>
</dbReference>
<keyword evidence="2" id="KW-1185">Reference proteome</keyword>
<reference evidence="1 2" key="1">
    <citation type="journal article" date="2017" name="Genome Biol. Evol.">
        <title>Phytophthora megakarya and P. palmivora, closely related causal agents of cacao black pod rot, underwent increases in genome sizes and gene numbers by different mechanisms.</title>
        <authorList>
            <person name="Ali S.S."/>
            <person name="Shao J."/>
            <person name="Lary D.J."/>
            <person name="Kronmiller B."/>
            <person name="Shen D."/>
            <person name="Strem M.D."/>
            <person name="Amoako-Attah I."/>
            <person name="Akrofi A.Y."/>
            <person name="Begoude B.A."/>
            <person name="Ten Hoopen G.M."/>
            <person name="Coulibaly K."/>
            <person name="Kebe B.I."/>
            <person name="Melnick R.L."/>
            <person name="Guiltinan M.J."/>
            <person name="Tyler B.M."/>
            <person name="Meinhardt L.W."/>
            <person name="Bailey B.A."/>
        </authorList>
    </citation>
    <scope>NUCLEOTIDE SEQUENCE [LARGE SCALE GENOMIC DNA]</scope>
    <source>
        <strain evidence="2">sbr112.9</strain>
    </source>
</reference>
<feature type="non-terminal residue" evidence="1">
    <location>
        <position position="141"/>
    </location>
</feature>
<dbReference type="OrthoDB" id="129268at2759"/>
<comment type="caution">
    <text evidence="1">The sequence shown here is derived from an EMBL/GenBank/DDBJ whole genome shotgun (WGS) entry which is preliminary data.</text>
</comment>
<proteinExistence type="predicted"/>
<organism evidence="1 2">
    <name type="scientific">Phytophthora palmivora</name>
    <dbReference type="NCBI Taxonomy" id="4796"/>
    <lineage>
        <taxon>Eukaryota</taxon>
        <taxon>Sar</taxon>
        <taxon>Stramenopiles</taxon>
        <taxon>Oomycota</taxon>
        <taxon>Peronosporomycetes</taxon>
        <taxon>Peronosporales</taxon>
        <taxon>Peronosporaceae</taxon>
        <taxon>Phytophthora</taxon>
    </lineage>
</organism>
<name>A0A2P4YRZ5_9STRA</name>
<accession>A0A2P4YRZ5</accession>
<evidence type="ECO:0000313" key="2">
    <source>
        <dbReference type="Proteomes" id="UP000237271"/>
    </source>
</evidence>
<sequence>MDLALSVADGLREIYDLRDAIRRQRSGNRKTYLRMMEIYVELGMSESLQSNPTLQRTGAIERFTKVVNTFYQRLRKYHDMRWRDRFFKRAAMEKEREIVMDEIDRFLRMVNLASNIAVINGQAVASTNAARLFAKLEHIHG</sequence>
<dbReference type="AlphaFoldDB" id="A0A2P4YRZ5"/>
<evidence type="ECO:0000313" key="1">
    <source>
        <dbReference type="EMBL" id="POM80552.1"/>
    </source>
</evidence>
<protein>
    <submittedName>
        <fullName evidence="1">Uncharacterized protein</fullName>
    </submittedName>
</protein>